<gene>
    <name evidence="3" type="ORF">D7104_15455</name>
    <name evidence="2" type="ORF">KV70_15470</name>
</gene>
<reference evidence="3 4" key="1">
    <citation type="submission" date="2018-10" db="EMBL/GenBank/DDBJ databases">
        <authorList>
            <consortium name="PulseNet: The National Subtyping Network for Foodborne Disease Surveillance"/>
            <person name="Tarr C.L."/>
            <person name="Trees E."/>
            <person name="Katz L.S."/>
            <person name="Carleton-Romer H.A."/>
            <person name="Stroika S."/>
            <person name="Kucerova Z."/>
            <person name="Roache K.F."/>
            <person name="Sabol A.L."/>
            <person name="Besser J."/>
            <person name="Gerner-Smidt P."/>
        </authorList>
    </citation>
    <scope>NUCLEOTIDE SEQUENCE [LARGE SCALE GENOMIC DNA]</scope>
    <source>
        <strain evidence="2 5">PNUSAL000910</strain>
        <strain evidence="3 4">PNUSAL004402</strain>
    </source>
</reference>
<dbReference type="SUPFAM" id="SSF52540">
    <property type="entry name" value="P-loop containing nucleoside triphosphate hydrolases"/>
    <property type="match status" value="1"/>
</dbReference>
<evidence type="ECO:0000313" key="2">
    <source>
        <dbReference type="EMBL" id="EAC9041602.1"/>
    </source>
</evidence>
<comment type="caution">
    <text evidence="3">The sequence shown here is derived from an EMBL/GenBank/DDBJ whole genome shotgun (WGS) entry which is preliminary data.</text>
</comment>
<dbReference type="PANTHER" id="PTHR13696:SF99">
    <property type="entry name" value="COBYRINIC ACID AC-DIAMIDE SYNTHASE"/>
    <property type="match status" value="1"/>
</dbReference>
<dbReference type="Gene3D" id="3.40.50.300">
    <property type="entry name" value="P-loop containing nucleotide triphosphate hydrolases"/>
    <property type="match status" value="1"/>
</dbReference>
<name>A0A683YWI3_LISMN</name>
<dbReference type="Proteomes" id="UP000354255">
    <property type="component" value="Unassembled WGS sequence"/>
</dbReference>
<dbReference type="PANTHER" id="PTHR13696">
    <property type="entry name" value="P-LOOP CONTAINING NUCLEOSIDE TRIPHOSPHATE HYDROLASE"/>
    <property type="match status" value="1"/>
</dbReference>
<dbReference type="InterPro" id="IPR050678">
    <property type="entry name" value="DNA_Partitioning_ATPase"/>
</dbReference>
<dbReference type="InterPro" id="IPR025669">
    <property type="entry name" value="AAA_dom"/>
</dbReference>
<sequence>MSKAKVITFGNFKGGTGKTTNSAMIGNELARQGKKTLLIDLDPQANATSLYLLTKQRLEDNIVTFDKTLMTAISEGSIEEIVLNIKTNLFLLPSFADFTSYPLFLEKKFPNSQLDRISYLSKLIDPLRDEFDFILIDVPPTLSLYTDSALYGSDYTIIVLQTHERSLVGAEAYIKYLQELIDIYKANFDILGVLPVLLKNNAAVDISTLENAKKSFGEENLFNTLVKNMERLKRYDLTGIIDPSIDDGADMHDKRVTKLYKEVTTEFLQRLSDLEANE</sequence>
<evidence type="ECO:0000259" key="1">
    <source>
        <dbReference type="Pfam" id="PF13614"/>
    </source>
</evidence>
<dbReference type="RefSeq" id="WP_003759241.1">
    <property type="nucleotide sequence ID" value="NZ_CP014254.1"/>
</dbReference>
<dbReference type="Pfam" id="PF13614">
    <property type="entry name" value="AAA_31"/>
    <property type="match status" value="1"/>
</dbReference>
<evidence type="ECO:0000313" key="3">
    <source>
        <dbReference type="EMBL" id="EAK8899081.1"/>
    </source>
</evidence>
<dbReference type="EMBL" id="AACJYH010000022">
    <property type="protein sequence ID" value="EAK8899081.1"/>
    <property type="molecule type" value="Genomic_DNA"/>
</dbReference>
<proteinExistence type="predicted"/>
<dbReference type="Proteomes" id="UP000350032">
    <property type="component" value="Unassembled WGS sequence"/>
</dbReference>
<dbReference type="AlphaFoldDB" id="A0A683YWI3"/>
<organism evidence="3 4">
    <name type="scientific">Listeria monocytogenes</name>
    <dbReference type="NCBI Taxonomy" id="1639"/>
    <lineage>
        <taxon>Bacteria</taxon>
        <taxon>Bacillati</taxon>
        <taxon>Bacillota</taxon>
        <taxon>Bacilli</taxon>
        <taxon>Bacillales</taxon>
        <taxon>Listeriaceae</taxon>
        <taxon>Listeria</taxon>
    </lineage>
</organism>
<protein>
    <submittedName>
        <fullName evidence="3">ParA family protein</fullName>
    </submittedName>
</protein>
<dbReference type="EMBL" id="AAAKQF010000020">
    <property type="protein sequence ID" value="EAC9041602.1"/>
    <property type="molecule type" value="Genomic_DNA"/>
</dbReference>
<accession>A0A683YWI3</accession>
<dbReference type="CDD" id="cd02042">
    <property type="entry name" value="ParAB_family"/>
    <property type="match status" value="1"/>
</dbReference>
<evidence type="ECO:0000313" key="4">
    <source>
        <dbReference type="Proteomes" id="UP000350032"/>
    </source>
</evidence>
<evidence type="ECO:0000313" key="5">
    <source>
        <dbReference type="Proteomes" id="UP000354255"/>
    </source>
</evidence>
<dbReference type="InterPro" id="IPR027417">
    <property type="entry name" value="P-loop_NTPase"/>
</dbReference>
<feature type="domain" description="AAA" evidence="1">
    <location>
        <begin position="4"/>
        <end position="189"/>
    </location>
</feature>